<dbReference type="GO" id="GO:0052903">
    <property type="term" value="F:N(1)-acetylpolyamine oxidase (3-acetamidopropanal-forming) activity"/>
    <property type="evidence" value="ECO:0007669"/>
    <property type="project" value="UniProtKB-EC"/>
</dbReference>
<dbReference type="GO" id="GO:0005777">
    <property type="term" value="C:peroxisome"/>
    <property type="evidence" value="ECO:0007669"/>
    <property type="project" value="UniProtKB-SubCell"/>
</dbReference>
<evidence type="ECO:0000256" key="8">
    <source>
        <dbReference type="ARBA" id="ARBA00022827"/>
    </source>
</evidence>
<reference evidence="20" key="1">
    <citation type="submission" date="2025-08" db="UniProtKB">
        <authorList>
            <consortium name="Ensembl"/>
        </authorList>
    </citation>
    <scope>IDENTIFICATION</scope>
</reference>
<evidence type="ECO:0000313" key="21">
    <source>
        <dbReference type="Proteomes" id="UP000694415"/>
    </source>
</evidence>
<dbReference type="Gene3D" id="3.90.660.10">
    <property type="match status" value="1"/>
</dbReference>
<dbReference type="PANTHER" id="PTHR10742:SF405">
    <property type="entry name" value="PEROXISOMAL N(1)-ACETYL-SPERMINE_SPERMIDINE OXIDASE"/>
    <property type="match status" value="1"/>
</dbReference>
<proteinExistence type="inferred from homology"/>
<keyword evidence="7" id="KW-0285">Flavoprotein</keyword>
<comment type="pathway">
    <text evidence="15">Amine and polyamine metabolism; spermine metabolism.</text>
</comment>
<evidence type="ECO:0000313" key="20">
    <source>
        <dbReference type="Ensembl" id="ENSMSIP00000031720.1"/>
    </source>
</evidence>
<evidence type="ECO:0000256" key="5">
    <source>
        <dbReference type="ARBA" id="ARBA00011245"/>
    </source>
</evidence>
<keyword evidence="9" id="KW-0007">Acetylation</keyword>
<dbReference type="Gene3D" id="3.50.50.60">
    <property type="entry name" value="FAD/NAD(P)-binding domain"/>
    <property type="match status" value="2"/>
</dbReference>
<dbReference type="InterPro" id="IPR036188">
    <property type="entry name" value="FAD/NAD-bd_sf"/>
</dbReference>
<keyword evidence="6" id="KW-0963">Cytoplasm</keyword>
<evidence type="ECO:0000259" key="19">
    <source>
        <dbReference type="Pfam" id="PF01593"/>
    </source>
</evidence>
<evidence type="ECO:0000256" key="13">
    <source>
        <dbReference type="ARBA" id="ARBA00052165"/>
    </source>
</evidence>
<dbReference type="Ensembl" id="ENSMSIT00000039994.1">
    <property type="protein sequence ID" value="ENSMSIP00000031720.1"/>
    <property type="gene ID" value="ENSMSIG00000026536.1"/>
</dbReference>
<evidence type="ECO:0000256" key="4">
    <source>
        <dbReference type="ARBA" id="ARBA00005995"/>
    </source>
</evidence>
<keyword evidence="21" id="KW-1185">Reference proteome</keyword>
<dbReference type="Proteomes" id="UP000694415">
    <property type="component" value="Unplaced"/>
</dbReference>
<feature type="domain" description="Amine oxidase" evidence="19">
    <location>
        <begin position="63"/>
        <end position="260"/>
    </location>
</feature>
<comment type="catalytic activity">
    <reaction evidence="14">
        <text>N(1)-acetylspermidine + O2 + H2O = 3-acetamidopropanal + putrescine + H2O2</text>
        <dbReference type="Rhea" id="RHEA:25812"/>
        <dbReference type="ChEBI" id="CHEBI:15377"/>
        <dbReference type="ChEBI" id="CHEBI:15379"/>
        <dbReference type="ChEBI" id="CHEBI:16240"/>
        <dbReference type="ChEBI" id="CHEBI:30322"/>
        <dbReference type="ChEBI" id="CHEBI:58324"/>
        <dbReference type="ChEBI" id="CHEBI:326268"/>
        <dbReference type="EC" id="1.5.3.13"/>
    </reaction>
</comment>
<evidence type="ECO:0000256" key="7">
    <source>
        <dbReference type="ARBA" id="ARBA00022630"/>
    </source>
</evidence>
<dbReference type="EC" id="1.5.3.13" evidence="16"/>
<evidence type="ECO:0000256" key="11">
    <source>
        <dbReference type="ARBA" id="ARBA00023140"/>
    </source>
</evidence>
<dbReference type="AlphaFoldDB" id="A0A8C6I669"/>
<dbReference type="InterPro" id="IPR002937">
    <property type="entry name" value="Amino_oxidase"/>
</dbReference>
<dbReference type="InterPro" id="IPR050281">
    <property type="entry name" value="Flavin_monoamine_oxidase"/>
</dbReference>
<evidence type="ECO:0000256" key="15">
    <source>
        <dbReference type="ARBA" id="ARBA00060580"/>
    </source>
</evidence>
<evidence type="ECO:0000256" key="6">
    <source>
        <dbReference type="ARBA" id="ARBA00022490"/>
    </source>
</evidence>
<comment type="cofactor">
    <cofactor evidence="1">
        <name>FAD</name>
        <dbReference type="ChEBI" id="CHEBI:57692"/>
    </cofactor>
</comment>
<dbReference type="GO" id="GO:0046203">
    <property type="term" value="P:spermidine catabolic process"/>
    <property type="evidence" value="ECO:0007669"/>
    <property type="project" value="TreeGrafter"/>
</dbReference>
<dbReference type="GeneTree" id="ENSGT00940000158274"/>
<evidence type="ECO:0000256" key="14">
    <source>
        <dbReference type="ARBA" id="ARBA00052731"/>
    </source>
</evidence>
<dbReference type="SUPFAM" id="SSF54373">
    <property type="entry name" value="FAD-linked reductases, C-terminal domain"/>
    <property type="match status" value="1"/>
</dbReference>
<evidence type="ECO:0000256" key="10">
    <source>
        <dbReference type="ARBA" id="ARBA00023002"/>
    </source>
</evidence>
<comment type="subcellular location">
    <subcellularLocation>
        <location evidence="3">Cytoplasm</location>
    </subcellularLocation>
    <subcellularLocation>
        <location evidence="2">Peroxisome</location>
    </subcellularLocation>
</comment>
<name>A0A8C6I669_MUSSI</name>
<dbReference type="SUPFAM" id="SSF51905">
    <property type="entry name" value="FAD/NAD(P)-binding domain"/>
    <property type="match status" value="2"/>
</dbReference>
<keyword evidence="10" id="KW-0560">Oxidoreductase</keyword>
<evidence type="ECO:0000256" key="18">
    <source>
        <dbReference type="ARBA" id="ARBA00083091"/>
    </source>
</evidence>
<comment type="similarity">
    <text evidence="4">Belongs to the flavin monoamine oxidase family.</text>
</comment>
<accession>A0A8C6I669</accession>
<evidence type="ECO:0000256" key="1">
    <source>
        <dbReference type="ARBA" id="ARBA00001974"/>
    </source>
</evidence>
<evidence type="ECO:0000256" key="16">
    <source>
        <dbReference type="ARBA" id="ARBA00066690"/>
    </source>
</evidence>
<sequence length="274" mass="30403">MAFPGPRVLVVGSGIAGLGAAQKLCSHRAAPHLRVLEATASAGGRIRSERCFGFLKEHQDTFFEPPLPAKKAEAIKKLGFGTNNKIFLEFEEPFWEPDCQFIQVVWEDTSPLQDTALSLQDTWFKKLIGFLVQPPFESSHVLCGFIAGLESEFMETLSDEEVLLSLTQVLRRVTGNPQLPAAKSVRRSQWHSAPYTRGSYSYVAVGSTGDDLDLMAQPLPEDGTGTQLQVLFAGEATHRTFYSTTHGALLSGWREADRLIHLWDSQVEQSRPRL</sequence>
<evidence type="ECO:0000256" key="17">
    <source>
        <dbReference type="ARBA" id="ARBA00073790"/>
    </source>
</evidence>
<comment type="catalytic activity">
    <reaction evidence="12">
        <text>N(1)-acetylspermine + O2 + H2O = 3-acetamidopropanal + spermidine + H2O2</text>
        <dbReference type="Rhea" id="RHEA:25800"/>
        <dbReference type="ChEBI" id="CHEBI:15377"/>
        <dbReference type="ChEBI" id="CHEBI:15379"/>
        <dbReference type="ChEBI" id="CHEBI:16240"/>
        <dbReference type="ChEBI" id="CHEBI:30322"/>
        <dbReference type="ChEBI" id="CHEBI:57834"/>
        <dbReference type="ChEBI" id="CHEBI:58101"/>
        <dbReference type="EC" id="1.5.3.13"/>
    </reaction>
</comment>
<comment type="subunit">
    <text evidence="5">Monomer.</text>
</comment>
<reference evidence="20" key="2">
    <citation type="submission" date="2025-09" db="UniProtKB">
        <authorList>
            <consortium name="Ensembl"/>
        </authorList>
    </citation>
    <scope>IDENTIFICATION</scope>
</reference>
<organism evidence="20 21">
    <name type="scientific">Mus spicilegus</name>
    <name type="common">Mound-building mouse</name>
    <dbReference type="NCBI Taxonomy" id="10103"/>
    <lineage>
        <taxon>Eukaryota</taxon>
        <taxon>Metazoa</taxon>
        <taxon>Chordata</taxon>
        <taxon>Craniata</taxon>
        <taxon>Vertebrata</taxon>
        <taxon>Euteleostomi</taxon>
        <taxon>Mammalia</taxon>
        <taxon>Eutheria</taxon>
        <taxon>Euarchontoglires</taxon>
        <taxon>Glires</taxon>
        <taxon>Rodentia</taxon>
        <taxon>Myomorpha</taxon>
        <taxon>Muroidea</taxon>
        <taxon>Muridae</taxon>
        <taxon>Murinae</taxon>
        <taxon>Mus</taxon>
        <taxon>Mus</taxon>
    </lineage>
</organism>
<protein>
    <recommendedName>
        <fullName evidence="17">Peroxisomal N(1)-acetyl-spermine/spermidine oxidase</fullName>
        <ecNumber evidence="16">1.5.3.13</ecNumber>
    </recommendedName>
    <alternativeName>
        <fullName evidence="18">Polyamine oxidase</fullName>
    </alternativeName>
</protein>
<keyword evidence="8" id="KW-0274">FAD</keyword>
<evidence type="ECO:0000256" key="12">
    <source>
        <dbReference type="ARBA" id="ARBA00050537"/>
    </source>
</evidence>
<evidence type="ECO:0000256" key="3">
    <source>
        <dbReference type="ARBA" id="ARBA00004496"/>
    </source>
</evidence>
<keyword evidence="11" id="KW-0576">Peroxisome</keyword>
<dbReference type="FunFam" id="3.90.660.10:FF:000008">
    <property type="entry name" value="Spermine oxidase"/>
    <property type="match status" value="1"/>
</dbReference>
<evidence type="ECO:0000256" key="2">
    <source>
        <dbReference type="ARBA" id="ARBA00004275"/>
    </source>
</evidence>
<evidence type="ECO:0000256" key="9">
    <source>
        <dbReference type="ARBA" id="ARBA00022990"/>
    </source>
</evidence>
<dbReference type="PANTHER" id="PTHR10742">
    <property type="entry name" value="FLAVIN MONOAMINE OXIDASE"/>
    <property type="match status" value="1"/>
</dbReference>
<dbReference type="Pfam" id="PF01593">
    <property type="entry name" value="Amino_oxidase"/>
    <property type="match status" value="1"/>
</dbReference>
<dbReference type="Pfam" id="PF13450">
    <property type="entry name" value="NAD_binding_8"/>
    <property type="match status" value="1"/>
</dbReference>
<comment type="catalytic activity">
    <reaction evidence="13">
        <text>N(1),N(12)-diacetylspermine + O2 + H2O = 3-acetamidopropanal + N(1)-acetylspermidine + H2O2</text>
        <dbReference type="Rhea" id="RHEA:25868"/>
        <dbReference type="ChEBI" id="CHEBI:15377"/>
        <dbReference type="ChEBI" id="CHEBI:15379"/>
        <dbReference type="ChEBI" id="CHEBI:16240"/>
        <dbReference type="ChEBI" id="CHEBI:30322"/>
        <dbReference type="ChEBI" id="CHEBI:58324"/>
        <dbReference type="ChEBI" id="CHEBI:58550"/>
        <dbReference type="EC" id="1.5.3.13"/>
    </reaction>
</comment>